<evidence type="ECO:0000313" key="1">
    <source>
        <dbReference type="EMBL" id="MBC5688136.1"/>
    </source>
</evidence>
<keyword evidence="2" id="KW-1185">Reference proteome</keyword>
<name>A0A923LGE1_9FIRM</name>
<dbReference type="Proteomes" id="UP000652477">
    <property type="component" value="Unassembled WGS sequence"/>
</dbReference>
<reference evidence="1" key="1">
    <citation type="submission" date="2020-08" db="EMBL/GenBank/DDBJ databases">
        <title>Genome public.</title>
        <authorList>
            <person name="Liu C."/>
            <person name="Sun Q."/>
        </authorList>
    </citation>
    <scope>NUCLEOTIDE SEQUENCE</scope>
    <source>
        <strain evidence="1">NSJ-55</strain>
    </source>
</reference>
<dbReference type="RefSeq" id="WP_186874770.1">
    <property type="nucleotide sequence ID" value="NZ_JACOPF010000001.1"/>
</dbReference>
<proteinExistence type="predicted"/>
<sequence length="79" mass="9067">MNMMSYDSESGSFPFSKNELNILNMIACERLGEMRNDFENKDPHKFVELCQIEAKLSAYIFAMNNKGIASEVYESEEAD</sequence>
<protein>
    <submittedName>
        <fullName evidence="1">Uncharacterized protein</fullName>
    </submittedName>
</protein>
<dbReference type="EMBL" id="JACOPF010000001">
    <property type="protein sequence ID" value="MBC5688136.1"/>
    <property type="molecule type" value="Genomic_DNA"/>
</dbReference>
<gene>
    <name evidence="1" type="ORF">H8S37_04205</name>
</gene>
<comment type="caution">
    <text evidence="1">The sequence shown here is derived from an EMBL/GenBank/DDBJ whole genome shotgun (WGS) entry which is preliminary data.</text>
</comment>
<organism evidence="1 2">
    <name type="scientific">Mediterraneibacter hominis</name>
    <dbReference type="NCBI Taxonomy" id="2763054"/>
    <lineage>
        <taxon>Bacteria</taxon>
        <taxon>Bacillati</taxon>
        <taxon>Bacillota</taxon>
        <taxon>Clostridia</taxon>
        <taxon>Lachnospirales</taxon>
        <taxon>Lachnospiraceae</taxon>
        <taxon>Mediterraneibacter</taxon>
    </lineage>
</organism>
<dbReference type="AlphaFoldDB" id="A0A923LGE1"/>
<accession>A0A923LGE1</accession>
<evidence type="ECO:0000313" key="2">
    <source>
        <dbReference type="Proteomes" id="UP000652477"/>
    </source>
</evidence>